<evidence type="ECO:0000256" key="4">
    <source>
        <dbReference type="PROSITE-ProRule" id="PRU00087"/>
    </source>
</evidence>
<dbReference type="Gene3D" id="1.10.418.10">
    <property type="entry name" value="Calponin-like domain"/>
    <property type="match status" value="3"/>
</dbReference>
<evidence type="ECO:0000313" key="7">
    <source>
        <dbReference type="RefSeq" id="XP_036367378.1"/>
    </source>
</evidence>
<feature type="repeat" description="Filamin" evidence="4">
    <location>
        <begin position="614"/>
        <end position="708"/>
    </location>
</feature>
<feature type="repeat" description="Filamin" evidence="4">
    <location>
        <begin position="878"/>
        <end position="976"/>
    </location>
</feature>
<feature type="repeat" description="Filamin" evidence="4">
    <location>
        <begin position="1884"/>
        <end position="1976"/>
    </location>
</feature>
<accession>A0A7E6FIF7</accession>
<feature type="repeat" description="Filamin" evidence="4">
    <location>
        <begin position="2176"/>
        <end position="2269"/>
    </location>
</feature>
<comment type="similarity">
    <text evidence="1">Belongs to the filamin family.</text>
</comment>
<organism evidence="6 7">
    <name type="scientific">Octopus sinensis</name>
    <name type="common">East Asian common octopus</name>
    <dbReference type="NCBI Taxonomy" id="2607531"/>
    <lineage>
        <taxon>Eukaryota</taxon>
        <taxon>Metazoa</taxon>
        <taxon>Spiralia</taxon>
        <taxon>Lophotrochozoa</taxon>
        <taxon>Mollusca</taxon>
        <taxon>Cephalopoda</taxon>
        <taxon>Coleoidea</taxon>
        <taxon>Octopodiformes</taxon>
        <taxon>Octopoda</taxon>
        <taxon>Incirrata</taxon>
        <taxon>Octopodidae</taxon>
        <taxon>Octopus</taxon>
    </lineage>
</organism>
<dbReference type="InterPro" id="IPR014756">
    <property type="entry name" value="Ig_E-set"/>
</dbReference>
<dbReference type="PROSITE" id="PS00019">
    <property type="entry name" value="ACTININ_1"/>
    <property type="match status" value="1"/>
</dbReference>
<dbReference type="Gene3D" id="2.60.40.10">
    <property type="entry name" value="Immunoglobulins"/>
    <property type="match status" value="22"/>
</dbReference>
<feature type="repeat" description="Filamin" evidence="4">
    <location>
        <begin position="439"/>
        <end position="527"/>
    </location>
</feature>
<keyword evidence="2" id="KW-0677">Repeat</keyword>
<dbReference type="SUPFAM" id="SSF81296">
    <property type="entry name" value="E set domains"/>
    <property type="match status" value="22"/>
</dbReference>
<dbReference type="InterPro" id="IPR001715">
    <property type="entry name" value="CH_dom"/>
</dbReference>
<dbReference type="InterPro" id="IPR001589">
    <property type="entry name" value="Actinin_actin-bd_CS"/>
</dbReference>
<evidence type="ECO:0000256" key="2">
    <source>
        <dbReference type="ARBA" id="ARBA00022737"/>
    </source>
</evidence>
<dbReference type="InterPro" id="IPR013783">
    <property type="entry name" value="Ig-like_fold"/>
</dbReference>
<feature type="repeat" description="Filamin" evidence="4">
    <location>
        <begin position="2270"/>
        <end position="2366"/>
    </location>
</feature>
<evidence type="ECO:0000313" key="6">
    <source>
        <dbReference type="Proteomes" id="UP000515154"/>
    </source>
</evidence>
<dbReference type="PANTHER" id="PTHR38537:SF16">
    <property type="entry name" value="CALPONIN-HOMOLOGY (CH) DOMAIN-CONTAINING PROTEIN"/>
    <property type="match status" value="1"/>
</dbReference>
<dbReference type="SMART" id="SM00557">
    <property type="entry name" value="IG_FLMN"/>
    <property type="match status" value="20"/>
</dbReference>
<dbReference type="SMART" id="SM00033">
    <property type="entry name" value="CH"/>
    <property type="match status" value="2"/>
</dbReference>
<feature type="repeat" description="Filamin" evidence="4">
    <location>
        <begin position="974"/>
        <end position="1069"/>
    </location>
</feature>
<feature type="repeat" description="Filamin" evidence="4">
    <location>
        <begin position="1156"/>
        <end position="1250"/>
    </location>
</feature>
<dbReference type="FunFam" id="2.60.40.10:FF:001145">
    <property type="entry name" value="Jitterbug, isoform I"/>
    <property type="match status" value="1"/>
</dbReference>
<dbReference type="SUPFAM" id="SSF47576">
    <property type="entry name" value="Calponin-homology domain, CH-domain"/>
    <property type="match status" value="2"/>
</dbReference>
<dbReference type="InterPro" id="IPR036872">
    <property type="entry name" value="CH_dom_sf"/>
</dbReference>
<feature type="repeat" description="Filamin" evidence="4">
    <location>
        <begin position="1442"/>
        <end position="1521"/>
    </location>
</feature>
<dbReference type="CDD" id="cd21227">
    <property type="entry name" value="CH_jitterbug-like_rpt1"/>
    <property type="match status" value="1"/>
</dbReference>
<feature type="repeat" description="Filamin" evidence="4">
    <location>
        <begin position="789"/>
        <end position="882"/>
    </location>
</feature>
<dbReference type="InterPro" id="IPR017868">
    <property type="entry name" value="Filamin/ABP280_repeat-like"/>
</dbReference>
<feature type="repeat" description="Filamin" evidence="4">
    <location>
        <begin position="1338"/>
        <end position="1432"/>
    </location>
</feature>
<keyword evidence="3" id="KW-0009">Actin-binding</keyword>
<protein>
    <submittedName>
        <fullName evidence="7">Filamin-C</fullName>
    </submittedName>
</protein>
<name>A0A7E6FIF7_9MOLL</name>
<dbReference type="PANTHER" id="PTHR38537">
    <property type="entry name" value="JITTERBUG, ISOFORM N"/>
    <property type="match status" value="1"/>
</dbReference>
<feature type="domain" description="Calponin-homology (CH)" evidence="5">
    <location>
        <begin position="144"/>
        <end position="247"/>
    </location>
</feature>
<keyword evidence="6" id="KW-1185">Reference proteome</keyword>
<dbReference type="KEGG" id="osn:115222151"/>
<feature type="repeat" description="Filamin" evidence="4">
    <location>
        <begin position="1519"/>
        <end position="1611"/>
    </location>
</feature>
<proteinExistence type="inferred from homology"/>
<dbReference type="GO" id="GO:0030036">
    <property type="term" value="P:actin cytoskeleton organization"/>
    <property type="evidence" value="ECO:0007669"/>
    <property type="project" value="InterPro"/>
</dbReference>
<feature type="repeat" description="Filamin" evidence="4">
    <location>
        <begin position="1974"/>
        <end position="2076"/>
    </location>
</feature>
<dbReference type="CDD" id="cd21229">
    <property type="entry name" value="CH_jitterbug-like_rpt2"/>
    <property type="match status" value="1"/>
</dbReference>
<feature type="repeat" description="Filamin" evidence="4">
    <location>
        <begin position="1263"/>
        <end position="1340"/>
    </location>
</feature>
<sequence>MANSSIGQNVRTLEGHAAMSMKRTGPDDFRWIEIQTTTFRNWVNEQLPDESEISDLETEFADGIKLIALVEALQSKPIGRKICKKPLNQHQYLENLSIALDAILKDKVKLVNIGSEDIVEGNLKLILGLIWHLILRYQIGKTKFPPKKMMLIWLQYALPKCSIKNFSSSWNDGVALHALIEFCRPGTCPNWEKLDPNKKLENCTNAMNIAKDKFDIPLVVRPEDLASPHLDELSGMTYLSYYMKQDSPGYYATLDRVKKLLHRNDINNFTTDWNDGQLICEMVNTTGGNITNTNGTYEEVLTKGLNAGKLMSIQPTISAKEIAQEKEEHLGIMAYAVKYIDKVPTVPESEKVTLTAQLDKVHVGNETKCKLAILDQSVNLNDVKVEVNGPNSQLPVQMDWSGQTAEVKFTPEEIGKHKLIAYNSGNVINGCPKVFNVISDRSKVSYHQIENCCTGIVTEIKVNAVSAGQGNLKVIAKSPTNQLSYPSITSNKGMHTANFIPTEVGDWKISVLYDEDHISGSPFNVNVFDPSQVEIYGLEGGAVGKEFSFKADYSRAGKGDFDCSITHDDHQVPIHSASIGNAKQEVKFVPQGAGLYKIRGTFSNVEIKGSPYTLEIVDTDMVSVSGAGLELVPINKTASFNILTKGAGGGEVKVNISSPSKLKVPLTLQQPESGRHIVKFIPKQTGDYIINVTNQVGHVKGSPFISKAYDASKVKVRNMPPFCKPDKLVEFKIDASDAGQGNLEIELNGKRDDCNIQNLGNQNFAASFKPANQPVQTVKMFFNKEHVEGSPWKIETIKSDSFTVQEASNKLIHVNEPATCTVLGPKSHLPDVDIKVHDSKMSPVPYKITSKTDKSQTIKFTPVTAGTYKANFNFQGIKLKNSPQTFKVYNPSAIVLSDIPKYSTVGNKEEFTIDVSKSGDGKLKIKLNKGELQNKVTPISNNLYGVSFVPQRPGSVEIDLTFNDRPIKDSPYFCNVMDAKGIEVHDLGHVVKCDTLSTFKLQTTNNVNIDKDIEVTVTSPSGRKIPSQLTGSPELGFQVEYTPTEVGVHEISVTFGGNPIKNSPFQVKCYDASLVKVSEIPQGIVGVPCKFTVDTTSAGEGNLQADVFAGGKPVPYHMNYLTPNRYEVTILAQQATRHQVHLKFNSDRIPGSPYIIDYLDTADISASGEGLGMVCCQQSAVFTVDAKGASLSDLTIEITAPDGKELPVKLKNKGDHIYQAEWTPVVVGDHKIQVAYASSPIKNSPFTAKAYDAGRVTVNPATKGNLGKPVEFMLDTSKAGIGNIEILVSVNGETVPNYFKQETKDSCFRISFTPQEPSKHMVHVKFNGEPVPGSPFPVRILNSERIHVSGQALQLASANTLSSFKIDPKGAGEGDVTVNITGPSGRQVPARVSGSPTSVYRVDFTPTEIGKHTIKVCYDDVEIKGSPFYCNVFDANLSIVKGSSRAYLNRSITILVDTSPSGEGHLEAEVKCKGTLVRSNVQDLGAGKHEVTFTPREASTHMVTLLFNGYPLPGSPLHTDVLDSSSVSASGDGLKTAQVFRSTGFDVNTNGGQEDLDVTITSPTRTQLPFSKVQRGSVCHIDFTPREVGTYTIEALIAGTPISGSPFYCHVFDPNLVRITDVDRNGKVQREIYYTVDASGAGDGDLETAVTHYGRTLLTKRENLANNNYRFSFVPEDSGQYEVDVQFNNEQIPGCPVIVMVEDEMPTFITINFRGIRMINAMDLNWFLIELNGEKIDMSLLQILIRAPNGESIPAKLIPQHDGDYKVEWTPTVAGRYGIDILYSSKQIDGSPFSVDVFDINKIRVEDLYSTAVDEPAGFTVDFSEAGRAEHSITIVNPAGKTIPFELKENNAKNEISYIPTTPGGHNIFINYGGIEVPGTPIIQEVGEDVVVTARGEGLRKGVSGKEAIFYIDSSGKQGDIFVEVDGPNSVAKCKVTPQSDGTHKVTYIPVETGSYCVTVRWNGKDIKGSPFRPYIVDPSKVYVTGGWQHFMDPNDRIRLVVNEEKRIPFDVSEAGPGNLTAEVRDPRNTKLPVQIDTSGDGINTLVFTPKVEGDHNINIYWSDLPLVGSPFLGYAVPKQVTQVPDASKIVLAGKGLKEAVVREEAEFRIDGSKAGPGKPVVNLTGVRTDIDVDVIPQGNNCYRCKYMPIIPGAYLLNITWNDRQLKGSPYKITIIAAPQPQKVMITGEGLKGGMMGKDLQMNIDTRKAGLGELTAHCVGPNVVAYCELADNHDGIYKLTVRPQEAGRHVLQIKYGGDHILGSPYVLKIGSLPDASKVRVSGPGVEHGILATYQSKFLVETRGAGAGQLSVRIKGPKGAFQVEMYRDNQKDRNIICCYNPYETGLYIIQIKWSGVDVPGSPFQVHIVDTQQEYETIMQNTAAYQQNGYGFPESPSMRH</sequence>
<reference evidence="7" key="1">
    <citation type="submission" date="2025-08" db="UniProtKB">
        <authorList>
            <consortium name="RefSeq"/>
        </authorList>
    </citation>
    <scope>IDENTIFICATION</scope>
</reference>
<evidence type="ECO:0000256" key="1">
    <source>
        <dbReference type="ARBA" id="ARBA00009238"/>
    </source>
</evidence>
<feature type="repeat" description="Filamin" evidence="4">
    <location>
        <begin position="343"/>
        <end position="437"/>
    </location>
</feature>
<evidence type="ECO:0000259" key="5">
    <source>
        <dbReference type="PROSITE" id="PS50021"/>
    </source>
</evidence>
<feature type="repeat" description="Filamin" evidence="4">
    <location>
        <begin position="2082"/>
        <end position="2175"/>
    </location>
</feature>
<dbReference type="InterPro" id="IPR001298">
    <property type="entry name" value="Filamin/ABP280_rpt"/>
</dbReference>
<dbReference type="Pfam" id="PF00307">
    <property type="entry name" value="CH"/>
    <property type="match status" value="2"/>
</dbReference>
<dbReference type="Pfam" id="PF00630">
    <property type="entry name" value="Filamin"/>
    <property type="match status" value="20"/>
</dbReference>
<feature type="repeat" description="Filamin" evidence="4">
    <location>
        <begin position="1609"/>
        <end position="1701"/>
    </location>
</feature>
<feature type="repeat" description="Filamin" evidence="4">
    <location>
        <begin position="1808"/>
        <end position="1886"/>
    </location>
</feature>
<feature type="repeat" description="Filamin" evidence="4">
    <location>
        <begin position="1727"/>
        <end position="1797"/>
    </location>
</feature>
<evidence type="ECO:0000256" key="3">
    <source>
        <dbReference type="ARBA" id="ARBA00023203"/>
    </source>
</evidence>
<feature type="repeat" description="Filamin" evidence="4">
    <location>
        <begin position="706"/>
        <end position="796"/>
    </location>
</feature>
<gene>
    <name evidence="7" type="primary">LOC115222151</name>
</gene>
<dbReference type="GO" id="GO:0051015">
    <property type="term" value="F:actin filament binding"/>
    <property type="evidence" value="ECO:0007669"/>
    <property type="project" value="InterPro"/>
</dbReference>
<dbReference type="Proteomes" id="UP000515154">
    <property type="component" value="Linkage group LG19"/>
</dbReference>
<dbReference type="PROSITE" id="PS50194">
    <property type="entry name" value="FILAMIN_REPEAT"/>
    <property type="match status" value="22"/>
</dbReference>
<dbReference type="InterPro" id="IPR044801">
    <property type="entry name" value="Filamin"/>
</dbReference>
<feature type="repeat" description="Filamin" evidence="4">
    <location>
        <begin position="537"/>
        <end position="616"/>
    </location>
</feature>
<dbReference type="RefSeq" id="XP_036367378.1">
    <property type="nucleotide sequence ID" value="XM_036511485.1"/>
</dbReference>
<feature type="domain" description="Calponin-homology (CH)" evidence="5">
    <location>
        <begin position="33"/>
        <end position="138"/>
    </location>
</feature>
<dbReference type="PROSITE" id="PS50021">
    <property type="entry name" value="CH"/>
    <property type="match status" value="2"/>
</dbReference>
<dbReference type="PROSITE" id="PS00020">
    <property type="entry name" value="ACTININ_2"/>
    <property type="match status" value="1"/>
</dbReference>
<feature type="repeat" description="Filamin" evidence="4">
    <location>
        <begin position="1066"/>
        <end position="1158"/>
    </location>
</feature>